<feature type="region of interest" description="Disordered" evidence="1">
    <location>
        <begin position="1"/>
        <end position="22"/>
    </location>
</feature>
<dbReference type="EMBL" id="SJDT01000012">
    <property type="protein sequence ID" value="TBW20709.1"/>
    <property type="molecule type" value="Genomic_DNA"/>
</dbReference>
<accession>A0A4Q9UYJ1</accession>
<proteinExistence type="predicted"/>
<evidence type="ECO:0000256" key="1">
    <source>
        <dbReference type="SAM" id="MobiDB-lite"/>
    </source>
</evidence>
<keyword evidence="3" id="KW-1185">Reference proteome</keyword>
<dbReference type="OrthoDB" id="3233015at2"/>
<dbReference type="InterPro" id="IPR053842">
    <property type="entry name" value="NikA-like"/>
</dbReference>
<name>A0A4Q9UYJ1_9ACTO</name>
<protein>
    <submittedName>
        <fullName evidence="2">MobC family plasmid mobilization relaxosome protein</fullName>
    </submittedName>
</protein>
<comment type="caution">
    <text evidence="2">The sequence shown here is derived from an EMBL/GenBank/DDBJ whole genome shotgun (WGS) entry which is preliminary data.</text>
</comment>
<organism evidence="2 3">
    <name type="scientific">Arcanobacterium bovis</name>
    <dbReference type="NCBI Taxonomy" id="2529275"/>
    <lineage>
        <taxon>Bacteria</taxon>
        <taxon>Bacillati</taxon>
        <taxon>Actinomycetota</taxon>
        <taxon>Actinomycetes</taxon>
        <taxon>Actinomycetales</taxon>
        <taxon>Actinomycetaceae</taxon>
        <taxon>Arcanobacterium</taxon>
    </lineage>
</organism>
<dbReference type="Proteomes" id="UP000293036">
    <property type="component" value="Unassembled WGS sequence"/>
</dbReference>
<evidence type="ECO:0000313" key="3">
    <source>
        <dbReference type="Proteomes" id="UP000293036"/>
    </source>
</evidence>
<reference evidence="2 3" key="1">
    <citation type="submission" date="2019-02" db="EMBL/GenBank/DDBJ databases">
        <title>Arcanobacterium bovis sp. nov., isolated from the milk of a cow with mastitis.</title>
        <authorList>
            <person name="Sammra O."/>
            <person name="Foster G."/>
            <person name="Hassan A."/>
            <person name="Alssahen M."/>
            <person name="Laemmler C."/>
            <person name="Borowiak M."/>
            <person name="Malorny B."/>
            <person name="Abdulmawjood A."/>
        </authorList>
    </citation>
    <scope>NUCLEOTIDE SEQUENCE [LARGE SCALE GENOMIC DNA]</scope>
    <source>
        <strain evidence="2 3">C605018/01/1</strain>
    </source>
</reference>
<gene>
    <name evidence="2" type="ORF">EZJ44_08440</name>
</gene>
<dbReference type="Pfam" id="PF21983">
    <property type="entry name" value="NikA-like"/>
    <property type="match status" value="1"/>
</dbReference>
<dbReference type="AlphaFoldDB" id="A0A4Q9UYJ1"/>
<sequence>MIMGINPNPLGGAVDKPPSLRDENSLKTRRTIQKHLFFTVEEWDKVARRLSRVGETNFSRFTRQLLLTGRVVFDDRRARVNEIQRQFSAVGNNINQIAKQANTQNFATFEMVSQALALLEEVQEKINLELESLNGSREVQSRALESEENN</sequence>
<evidence type="ECO:0000313" key="2">
    <source>
        <dbReference type="EMBL" id="TBW20709.1"/>
    </source>
</evidence>